<sequence>MIIGAGFAGVAMAHRLKKDGFTNFTILEKAADIGGVWRDNTYPGAACDVPSALYSLSYTPNPRWSRRYAEQPEILEYLQRLVESGGLDAHLRTQTEVVDLTFDEQSGRWTLATSSNETICCDVVVSAVGQLSLPHIPDIADADTFQGPRFHSARWDRSVSLRGKQVAVIGTGASAIQFVPHIAREAEHVTLYQRTAPWILPKWDSRYGVLHYRVSELLPMAQRLERFAVWLLFELLAVTLVDAKPLSRVLGAIARRHLHRQVASPSLREQLTPSDAPGCKRVLFSNDYYPAIASDRVSLVPKAIAELCDKGVKTVDGEFRPADVVIYGTGFRATDFLAPMSVRGSRGVSLAEVWKTQAYASGHHCPHVPEPVPALWSQHECGLGVDPLHDRVTSPSHHNAHQGRGCSSGSCGRGQVRDRATLQHALEKATTEVGVGAVCELVSNLEWGNPDELAGAYLGLSNPHAEAAQRRLRLEKGRASKGRRPRCTESAGS</sequence>
<dbReference type="InterPro" id="IPR036188">
    <property type="entry name" value="FAD/NAD-bd_sf"/>
</dbReference>
<feature type="region of interest" description="Disordered" evidence="1">
    <location>
        <begin position="392"/>
        <end position="413"/>
    </location>
</feature>
<dbReference type="PANTHER" id="PTHR42877:SF4">
    <property type="entry name" value="FAD_NAD(P)-BINDING DOMAIN-CONTAINING PROTEIN-RELATED"/>
    <property type="match status" value="1"/>
</dbReference>
<name>A0AA37UY24_9MYCO</name>
<proteinExistence type="predicted"/>
<evidence type="ECO:0000313" key="3">
    <source>
        <dbReference type="Proteomes" id="UP001165663"/>
    </source>
</evidence>
<dbReference type="AlphaFoldDB" id="A0AA37UY24"/>
<organism evidence="2 3">
    <name type="scientific">Mycobacterium kiyosense</name>
    <dbReference type="NCBI Taxonomy" id="2871094"/>
    <lineage>
        <taxon>Bacteria</taxon>
        <taxon>Bacillati</taxon>
        <taxon>Actinomycetota</taxon>
        <taxon>Actinomycetes</taxon>
        <taxon>Mycobacteriales</taxon>
        <taxon>Mycobacteriaceae</taxon>
        <taxon>Mycobacterium</taxon>
    </lineage>
</organism>
<dbReference type="Proteomes" id="UP001165663">
    <property type="component" value="Unassembled WGS sequence"/>
</dbReference>
<dbReference type="SUPFAM" id="SSF51905">
    <property type="entry name" value="FAD/NAD(P)-binding domain"/>
    <property type="match status" value="2"/>
</dbReference>
<evidence type="ECO:0008006" key="4">
    <source>
        <dbReference type="Google" id="ProtNLM"/>
    </source>
</evidence>
<dbReference type="Pfam" id="PF13738">
    <property type="entry name" value="Pyr_redox_3"/>
    <property type="match status" value="1"/>
</dbReference>
<feature type="compositionally biased region" description="Low complexity" evidence="1">
    <location>
        <begin position="403"/>
        <end position="413"/>
    </location>
</feature>
<dbReference type="EMBL" id="BRXE01000021">
    <property type="protein sequence ID" value="GLB83146.1"/>
    <property type="molecule type" value="Genomic_DNA"/>
</dbReference>
<protein>
    <recommendedName>
        <fullName evidence="4">Monooxygenase</fullName>
    </recommendedName>
</protein>
<evidence type="ECO:0000256" key="1">
    <source>
        <dbReference type="SAM" id="MobiDB-lite"/>
    </source>
</evidence>
<dbReference type="InterPro" id="IPR051209">
    <property type="entry name" value="FAD-bind_Monooxygenase_sf"/>
</dbReference>
<dbReference type="Gene3D" id="3.50.50.60">
    <property type="entry name" value="FAD/NAD(P)-binding domain"/>
    <property type="match status" value="3"/>
</dbReference>
<gene>
    <name evidence="2" type="ORF">SRL2020028_24020</name>
</gene>
<dbReference type="PANTHER" id="PTHR42877">
    <property type="entry name" value="L-ORNITHINE N(5)-MONOOXYGENASE-RELATED"/>
    <property type="match status" value="1"/>
</dbReference>
<comment type="caution">
    <text evidence="2">The sequence shown here is derived from an EMBL/GenBank/DDBJ whole genome shotgun (WGS) entry which is preliminary data.</text>
</comment>
<accession>A0AA37UY24</accession>
<reference evidence="2" key="1">
    <citation type="submission" date="2022-07" db="EMBL/GenBank/DDBJ databases">
        <title>Mycobacterium kiyosense sp. nov., scotochromogenic slow-glowing species isolated from respiratory specimens.</title>
        <authorList>
            <person name="Fukano H."/>
            <person name="Kazumi Y."/>
            <person name="Sakagami N."/>
            <person name="Ato M."/>
            <person name="Mitarai S."/>
            <person name="Hoshino Y."/>
        </authorList>
    </citation>
    <scope>NUCLEOTIDE SEQUENCE</scope>
    <source>
        <strain evidence="2">SRL2020-028</strain>
    </source>
</reference>
<evidence type="ECO:0000313" key="2">
    <source>
        <dbReference type="EMBL" id="GLB83146.1"/>
    </source>
</evidence>